<evidence type="ECO:0000313" key="2">
    <source>
        <dbReference type="Proteomes" id="UP000034455"/>
    </source>
</evidence>
<name>A0A0M2NZX9_STACC</name>
<dbReference type="AlphaFoldDB" id="A0A0M2NZX9"/>
<dbReference type="PATRIC" id="fig|74704.6.peg.1084"/>
<protein>
    <submittedName>
        <fullName evidence="1">Uncharacterized protein</fullName>
    </submittedName>
</protein>
<organism evidence="1 2">
    <name type="scientific">Staphylococcus cohnii subsp. cohnii</name>
    <dbReference type="NCBI Taxonomy" id="74704"/>
    <lineage>
        <taxon>Bacteria</taxon>
        <taxon>Bacillati</taxon>
        <taxon>Bacillota</taxon>
        <taxon>Bacilli</taxon>
        <taxon>Bacillales</taxon>
        <taxon>Staphylococcaceae</taxon>
        <taxon>Staphylococcus</taxon>
        <taxon>Staphylococcus cohnii species complex</taxon>
    </lineage>
</organism>
<accession>A0A0M2NZX9</accession>
<sequence>MVIFCNKVQNILQKGIDEINKQQQLIIEEQRKIIKDKSE</sequence>
<gene>
    <name evidence="1" type="ORF">UF66_1054</name>
</gene>
<comment type="caution">
    <text evidence="1">The sequence shown here is derived from an EMBL/GenBank/DDBJ whole genome shotgun (WGS) entry which is preliminary data.</text>
</comment>
<evidence type="ECO:0000313" key="1">
    <source>
        <dbReference type="EMBL" id="KKI63198.1"/>
    </source>
</evidence>
<dbReference type="EMBL" id="LAKJ01000018">
    <property type="protein sequence ID" value="KKI63198.1"/>
    <property type="molecule type" value="Genomic_DNA"/>
</dbReference>
<dbReference type="Proteomes" id="UP000034455">
    <property type="component" value="Unassembled WGS sequence"/>
</dbReference>
<reference evidence="1 2" key="1">
    <citation type="submission" date="2015-03" db="EMBL/GenBank/DDBJ databases">
        <title>Genome Assembly of Staphylococcus cohnii subsp. cohnii strain G22B2.</title>
        <authorList>
            <person name="Nair G."/>
            <person name="Kaur G."/>
            <person name="Khatri I."/>
            <person name="Singh N.K."/>
            <person name="Sathyabama S."/>
            <person name="Maurya S.K."/>
            <person name="Subramanian S."/>
            <person name="Agrewala J.N."/>
            <person name="Mayilraj S."/>
        </authorList>
    </citation>
    <scope>NUCLEOTIDE SEQUENCE [LARGE SCALE GENOMIC DNA]</scope>
    <source>
        <strain evidence="1 2">G22B2</strain>
    </source>
</reference>
<proteinExistence type="predicted"/>